<evidence type="ECO:0000313" key="9">
    <source>
        <dbReference type="Proteomes" id="UP001210925"/>
    </source>
</evidence>
<evidence type="ECO:0000256" key="3">
    <source>
        <dbReference type="ARBA" id="ARBA00022692"/>
    </source>
</evidence>
<feature type="transmembrane region" description="Helical" evidence="6">
    <location>
        <begin position="71"/>
        <end position="89"/>
    </location>
</feature>
<protein>
    <recommendedName>
        <fullName evidence="7">ABC transporter domain-containing protein</fullName>
    </recommendedName>
</protein>
<keyword evidence="3 6" id="KW-0812">Transmembrane</keyword>
<dbReference type="GO" id="GO:0016887">
    <property type="term" value="F:ATP hydrolysis activity"/>
    <property type="evidence" value="ECO:0007669"/>
    <property type="project" value="InterPro"/>
</dbReference>
<organism evidence="8 9">
    <name type="scientific">Boothiomyces macroporosus</name>
    <dbReference type="NCBI Taxonomy" id="261099"/>
    <lineage>
        <taxon>Eukaryota</taxon>
        <taxon>Fungi</taxon>
        <taxon>Fungi incertae sedis</taxon>
        <taxon>Chytridiomycota</taxon>
        <taxon>Chytridiomycota incertae sedis</taxon>
        <taxon>Chytridiomycetes</taxon>
        <taxon>Rhizophydiales</taxon>
        <taxon>Terramycetaceae</taxon>
        <taxon>Boothiomyces</taxon>
    </lineage>
</organism>
<proteinExistence type="predicted"/>
<dbReference type="GO" id="GO:0016020">
    <property type="term" value="C:membrane"/>
    <property type="evidence" value="ECO:0007669"/>
    <property type="project" value="UniProtKB-SubCell"/>
</dbReference>
<evidence type="ECO:0000256" key="1">
    <source>
        <dbReference type="ARBA" id="ARBA00004141"/>
    </source>
</evidence>
<dbReference type="PANTHER" id="PTHR48041">
    <property type="entry name" value="ABC TRANSPORTER G FAMILY MEMBER 28"/>
    <property type="match status" value="1"/>
</dbReference>
<reference evidence="8" key="1">
    <citation type="submission" date="2020-05" db="EMBL/GenBank/DDBJ databases">
        <title>Phylogenomic resolution of chytrid fungi.</title>
        <authorList>
            <person name="Stajich J.E."/>
            <person name="Amses K."/>
            <person name="Simmons R."/>
            <person name="Seto K."/>
            <person name="Myers J."/>
            <person name="Bonds A."/>
            <person name="Quandt C.A."/>
            <person name="Barry K."/>
            <person name="Liu P."/>
            <person name="Grigoriev I."/>
            <person name="Longcore J.E."/>
            <person name="James T.Y."/>
        </authorList>
    </citation>
    <scope>NUCLEOTIDE SEQUENCE</scope>
    <source>
        <strain evidence="8">PLAUS21</strain>
    </source>
</reference>
<dbReference type="GO" id="GO:0042626">
    <property type="term" value="F:ATPase-coupled transmembrane transporter activity"/>
    <property type="evidence" value="ECO:0007669"/>
    <property type="project" value="TreeGrafter"/>
</dbReference>
<evidence type="ECO:0000256" key="2">
    <source>
        <dbReference type="ARBA" id="ARBA00022448"/>
    </source>
</evidence>
<dbReference type="EMBL" id="JADGKB010000053">
    <property type="protein sequence ID" value="KAJ3256259.1"/>
    <property type="molecule type" value="Genomic_DNA"/>
</dbReference>
<evidence type="ECO:0000256" key="4">
    <source>
        <dbReference type="ARBA" id="ARBA00022989"/>
    </source>
</evidence>
<dbReference type="GO" id="GO:0005524">
    <property type="term" value="F:ATP binding"/>
    <property type="evidence" value="ECO:0007669"/>
    <property type="project" value="InterPro"/>
</dbReference>
<dbReference type="Pfam" id="PF00005">
    <property type="entry name" value="ABC_tran"/>
    <property type="match status" value="1"/>
</dbReference>
<dbReference type="Proteomes" id="UP001210925">
    <property type="component" value="Unassembled WGS sequence"/>
</dbReference>
<comment type="subcellular location">
    <subcellularLocation>
        <location evidence="1">Membrane</location>
        <topology evidence="1">Multi-pass membrane protein</topology>
    </subcellularLocation>
</comment>
<accession>A0AAD5UFA3</accession>
<name>A0AAD5UFA3_9FUNG</name>
<keyword evidence="5 6" id="KW-0472">Membrane</keyword>
<feature type="domain" description="ABC transporter" evidence="7">
    <location>
        <begin position="146"/>
        <end position="234"/>
    </location>
</feature>
<keyword evidence="4 6" id="KW-1133">Transmembrane helix</keyword>
<evidence type="ECO:0000256" key="6">
    <source>
        <dbReference type="SAM" id="Phobius"/>
    </source>
</evidence>
<dbReference type="InterPro" id="IPR027417">
    <property type="entry name" value="P-loop_NTPase"/>
</dbReference>
<gene>
    <name evidence="8" type="ORF">HK103_005622</name>
</gene>
<keyword evidence="9" id="KW-1185">Reference proteome</keyword>
<evidence type="ECO:0000259" key="7">
    <source>
        <dbReference type="Pfam" id="PF00005"/>
    </source>
</evidence>
<comment type="caution">
    <text evidence="8">The sequence shown here is derived from an EMBL/GenBank/DDBJ whole genome shotgun (WGS) entry which is preliminary data.</text>
</comment>
<dbReference type="SUPFAM" id="SSF52540">
    <property type="entry name" value="P-loop containing nucleoside triphosphate hydrolases"/>
    <property type="match status" value="1"/>
</dbReference>
<dbReference type="InterPro" id="IPR003439">
    <property type="entry name" value="ABC_transporter-like_ATP-bd"/>
</dbReference>
<dbReference type="InterPro" id="IPR050352">
    <property type="entry name" value="ABCG_transporters"/>
</dbReference>
<dbReference type="Gene3D" id="3.40.50.300">
    <property type="entry name" value="P-loop containing nucleotide triphosphate hydrolases"/>
    <property type="match status" value="1"/>
</dbReference>
<sequence length="242" mass="27898">MRLLGVPCYDGRNGSQGIYEPIVCRMGYYCPTPKEIYKCPENHYCLTGTVNPIQCDYLSYCPEGAIYQRPYYGLVICLVIDIILVIINMKFKKVHHKIANHNCKKVKDVKGEIQREYERNYQNLNIKLDFKMEGLGLELSDGNKVLHDISGYIRAAKITAIMGPSGSGRRVKRTCGRLYISGKEMEMESFKNFIGFVPQEDVMHRDMTVRENIAYSAKIKLPLNWNEREVDNLVENILELLK</sequence>
<keyword evidence="2" id="KW-0813">Transport</keyword>
<dbReference type="AlphaFoldDB" id="A0AAD5UFA3"/>
<dbReference type="PANTHER" id="PTHR48041:SF91">
    <property type="entry name" value="ABC TRANSPORTER G FAMILY MEMBER 28"/>
    <property type="match status" value="1"/>
</dbReference>
<evidence type="ECO:0000313" key="8">
    <source>
        <dbReference type="EMBL" id="KAJ3256259.1"/>
    </source>
</evidence>
<evidence type="ECO:0000256" key="5">
    <source>
        <dbReference type="ARBA" id="ARBA00023136"/>
    </source>
</evidence>